<dbReference type="AlphaFoldDB" id="A0A1D8NJ53"/>
<dbReference type="VEuPathDB" id="FungiDB:YALI1_E23521g"/>
<organism evidence="1 2">
    <name type="scientific">Yarrowia lipolytica</name>
    <name type="common">Candida lipolytica</name>
    <dbReference type="NCBI Taxonomy" id="4952"/>
    <lineage>
        <taxon>Eukaryota</taxon>
        <taxon>Fungi</taxon>
        <taxon>Dikarya</taxon>
        <taxon>Ascomycota</taxon>
        <taxon>Saccharomycotina</taxon>
        <taxon>Dipodascomycetes</taxon>
        <taxon>Dipodascales</taxon>
        <taxon>Dipodascales incertae sedis</taxon>
        <taxon>Yarrowia</taxon>
    </lineage>
</organism>
<evidence type="ECO:0000313" key="2">
    <source>
        <dbReference type="Proteomes" id="UP000182444"/>
    </source>
</evidence>
<reference evidence="1 2" key="1">
    <citation type="journal article" date="2016" name="PLoS ONE">
        <title>Sequence Assembly of Yarrowia lipolytica Strain W29/CLIB89 Shows Transposable Element Diversity.</title>
        <authorList>
            <person name="Magnan C."/>
            <person name="Yu J."/>
            <person name="Chang I."/>
            <person name="Jahn E."/>
            <person name="Kanomata Y."/>
            <person name="Wu J."/>
            <person name="Zeller M."/>
            <person name="Oakes M."/>
            <person name="Baldi P."/>
            <person name="Sandmeyer S."/>
        </authorList>
    </citation>
    <scope>NUCLEOTIDE SEQUENCE [LARGE SCALE GENOMIC DNA]</scope>
    <source>
        <strain evidence="2">CLIB89(W29)</strain>
    </source>
</reference>
<proteinExistence type="predicted"/>
<dbReference type="Proteomes" id="UP000182444">
    <property type="component" value="Chromosome 1E"/>
</dbReference>
<evidence type="ECO:0000313" key="1">
    <source>
        <dbReference type="EMBL" id="AOW05665.1"/>
    </source>
</evidence>
<dbReference type="EMBL" id="CP017557">
    <property type="protein sequence ID" value="AOW05665.1"/>
    <property type="molecule type" value="Genomic_DNA"/>
</dbReference>
<dbReference type="RefSeq" id="XP_068139166.1">
    <property type="nucleotide sequence ID" value="XM_068283065.1"/>
</dbReference>
<accession>A0A1D8NJ53</accession>
<protein>
    <submittedName>
        <fullName evidence="1">Uncharacterized protein</fullName>
    </submittedName>
</protein>
<dbReference type="GeneID" id="94583669"/>
<gene>
    <name evidence="1" type="ORF">YALI1_E23521g</name>
</gene>
<sequence>MGLSNHHETQSGLLVQYFEGLRVSTVRYHRHASEVHSRSMQDDEPRRSRRDGILLATKRASQLGSSTQTGWKSSPMGSQLRADPQHVQFLLLFCSAGRLECTLMSERSQVRQLKHVGHCDLSSEHFVEYITLGQNRCDMAVCLSDRTTRLDQVQYIL</sequence>
<name>A0A1D8NJ53_YARLL</name>